<accession>A0A3N5XXL7</accession>
<evidence type="ECO:0000313" key="2">
    <source>
        <dbReference type="EMBL" id="RPJ65767.1"/>
    </source>
</evidence>
<dbReference type="Proteomes" id="UP000275281">
    <property type="component" value="Unassembled WGS sequence"/>
</dbReference>
<dbReference type="AlphaFoldDB" id="A0A3N5XXL7"/>
<proteinExistence type="predicted"/>
<feature type="transmembrane region" description="Helical" evidence="1">
    <location>
        <begin position="88"/>
        <end position="109"/>
    </location>
</feature>
<evidence type="ECO:0000313" key="3">
    <source>
        <dbReference type="Proteomes" id="UP000275281"/>
    </source>
</evidence>
<dbReference type="EMBL" id="RPOK01000004">
    <property type="protein sequence ID" value="RPJ65767.1"/>
    <property type="molecule type" value="Genomic_DNA"/>
</dbReference>
<dbReference type="RefSeq" id="WP_124028398.1">
    <property type="nucleotide sequence ID" value="NZ_JBHRSN010000007.1"/>
</dbReference>
<dbReference type="OrthoDB" id="6334575at2"/>
<comment type="caution">
    <text evidence="2">The sequence shown here is derived from an EMBL/GenBank/DDBJ whole genome shotgun (WGS) entry which is preliminary data.</text>
</comment>
<keyword evidence="1" id="KW-1133">Transmembrane helix</keyword>
<protein>
    <submittedName>
        <fullName evidence="2">Uncharacterized protein</fullName>
    </submittedName>
</protein>
<keyword evidence="3" id="KW-1185">Reference proteome</keyword>
<organism evidence="2 3">
    <name type="scientific">Alteromonas sediminis</name>
    <dbReference type="NCBI Taxonomy" id="2259342"/>
    <lineage>
        <taxon>Bacteria</taxon>
        <taxon>Pseudomonadati</taxon>
        <taxon>Pseudomonadota</taxon>
        <taxon>Gammaproteobacteria</taxon>
        <taxon>Alteromonadales</taxon>
        <taxon>Alteromonadaceae</taxon>
        <taxon>Alteromonas/Salinimonas group</taxon>
        <taxon>Alteromonas</taxon>
    </lineage>
</organism>
<feature type="transmembrane region" description="Helical" evidence="1">
    <location>
        <begin position="54"/>
        <end position="76"/>
    </location>
</feature>
<feature type="transmembrane region" description="Helical" evidence="1">
    <location>
        <begin position="121"/>
        <end position="142"/>
    </location>
</feature>
<name>A0A3N5XXL7_9ALTE</name>
<keyword evidence="1" id="KW-0472">Membrane</keyword>
<evidence type="ECO:0000256" key="1">
    <source>
        <dbReference type="SAM" id="Phobius"/>
    </source>
</evidence>
<keyword evidence="1" id="KW-0812">Transmembrane</keyword>
<reference evidence="2 3" key="1">
    <citation type="submission" date="2018-11" db="EMBL/GenBank/DDBJ databases">
        <authorList>
            <person name="Ye M.-Q."/>
            <person name="Du Z.-J."/>
        </authorList>
    </citation>
    <scope>NUCLEOTIDE SEQUENCE [LARGE SCALE GENOMIC DNA]</scope>
    <source>
        <strain evidence="2 3">U0105</strain>
    </source>
</reference>
<gene>
    <name evidence="2" type="ORF">DRW07_13200</name>
</gene>
<sequence length="145" mass="15812">MQFLTRYLPPFLFTWILTFTLASVLHSQFVVNELVNVGVKIRLLDRLSLTIDDWVGLLPTYGVIIAIGLLLAFIVVGFIIKKAPEKRFILFLCAGAAAFAVLLSAMQPIMQITIIAGAREAGFYAQILAGAIGGALFAKLTAKKQ</sequence>